<keyword evidence="2" id="KW-0503">Monooxygenase</keyword>
<dbReference type="EMBL" id="KV784355">
    <property type="protein sequence ID" value="OEU19733.1"/>
    <property type="molecule type" value="Genomic_DNA"/>
</dbReference>
<dbReference type="PANTHER" id="PTHR13789:SF309">
    <property type="entry name" value="PUTATIVE (AFU_ORTHOLOGUE AFUA_6G14510)-RELATED"/>
    <property type="match status" value="1"/>
</dbReference>
<evidence type="ECO:0000256" key="3">
    <source>
        <dbReference type="SAM" id="MobiDB-lite"/>
    </source>
</evidence>
<evidence type="ECO:0000256" key="2">
    <source>
        <dbReference type="ARBA" id="ARBA00023033"/>
    </source>
</evidence>
<gene>
    <name evidence="5" type="ORF">FRACYDRAFT_268078</name>
</gene>
<dbReference type="GO" id="GO:0071949">
    <property type="term" value="F:FAD binding"/>
    <property type="evidence" value="ECO:0007669"/>
    <property type="project" value="InterPro"/>
</dbReference>
<dbReference type="InParanoid" id="A0A1E7FPJ9"/>
<accession>A0A1E7FPJ9</accession>
<proteinExistence type="predicted"/>
<evidence type="ECO:0000256" key="1">
    <source>
        <dbReference type="ARBA" id="ARBA00023002"/>
    </source>
</evidence>
<organism evidence="5 6">
    <name type="scientific">Fragilariopsis cylindrus CCMP1102</name>
    <dbReference type="NCBI Taxonomy" id="635003"/>
    <lineage>
        <taxon>Eukaryota</taxon>
        <taxon>Sar</taxon>
        <taxon>Stramenopiles</taxon>
        <taxon>Ochrophyta</taxon>
        <taxon>Bacillariophyta</taxon>
        <taxon>Bacillariophyceae</taxon>
        <taxon>Bacillariophycidae</taxon>
        <taxon>Bacillariales</taxon>
        <taxon>Bacillariaceae</taxon>
        <taxon>Fragilariopsis</taxon>
    </lineage>
</organism>
<feature type="compositionally biased region" description="Basic and acidic residues" evidence="3">
    <location>
        <begin position="208"/>
        <end position="227"/>
    </location>
</feature>
<dbReference type="KEGG" id="fcy:FRACYDRAFT_268078"/>
<protein>
    <submittedName>
        <fullName evidence="5">FAD/NAD(P)-binding domain-containing protein</fullName>
    </submittedName>
</protein>
<feature type="domain" description="FAD-binding" evidence="4">
    <location>
        <begin position="279"/>
        <end position="328"/>
    </location>
</feature>
<dbReference type="AlphaFoldDB" id="A0A1E7FPJ9"/>
<dbReference type="InterPro" id="IPR050493">
    <property type="entry name" value="FAD-dep_Monooxygenase_BioMet"/>
</dbReference>
<evidence type="ECO:0000313" key="6">
    <source>
        <dbReference type="Proteomes" id="UP000095751"/>
    </source>
</evidence>
<dbReference type="InterPro" id="IPR002938">
    <property type="entry name" value="FAD-bd"/>
</dbReference>
<sequence>MSLNERGKNALDRGGCLESIVEVGNEKTCNYFVDGKTGDIKTIPRKESTSSTGLSRPLLVECIEKIATNLPHVTLRRGAGVSWVTEDNKGLGGLEVHLEDGTVVSATNVIGADGKWSKVRTSFKSLNSQANLVSCTGFGLLMFGESTPKGFENNDGTYIIFPPEEYIPKDFYIIGSSLTNGGMALAMVCSDSITGRYPWLQPEAELKSKDKGKGGWKDEISLEKSGTDDSDTDLSGNLEKLFKEVVPAFHAVIDKEFYKSARIQRRASWLQMSAKEGKDVSYSTEDGRVTLIGDAAHAMTASMGEGGNCAMESAAKLADAVTLSMKESGETICTVNTLNAAFLKFGLSRPKEVQPIQEMSAARNNK</sequence>
<dbReference type="Gene3D" id="3.50.50.60">
    <property type="entry name" value="FAD/NAD(P)-binding domain"/>
    <property type="match status" value="1"/>
</dbReference>
<keyword evidence="6" id="KW-1185">Reference proteome</keyword>
<dbReference type="SUPFAM" id="SSF51905">
    <property type="entry name" value="FAD/NAD(P)-binding domain"/>
    <property type="match status" value="1"/>
</dbReference>
<dbReference type="InterPro" id="IPR036188">
    <property type="entry name" value="FAD/NAD-bd_sf"/>
</dbReference>
<feature type="region of interest" description="Disordered" evidence="3">
    <location>
        <begin position="208"/>
        <end position="231"/>
    </location>
</feature>
<name>A0A1E7FPJ9_9STRA</name>
<dbReference type="Proteomes" id="UP000095751">
    <property type="component" value="Unassembled WGS sequence"/>
</dbReference>
<dbReference type="PANTHER" id="PTHR13789">
    <property type="entry name" value="MONOOXYGENASE"/>
    <property type="match status" value="1"/>
</dbReference>
<dbReference type="Pfam" id="PF01494">
    <property type="entry name" value="FAD_binding_3"/>
    <property type="match status" value="1"/>
</dbReference>
<dbReference type="OrthoDB" id="655030at2759"/>
<keyword evidence="1" id="KW-0560">Oxidoreductase</keyword>
<evidence type="ECO:0000313" key="5">
    <source>
        <dbReference type="EMBL" id="OEU19733.1"/>
    </source>
</evidence>
<evidence type="ECO:0000259" key="4">
    <source>
        <dbReference type="Pfam" id="PF01494"/>
    </source>
</evidence>
<reference evidence="5 6" key="1">
    <citation type="submission" date="2016-09" db="EMBL/GenBank/DDBJ databases">
        <title>Extensive genetic diversity and differential bi-allelic expression allows diatom success in the polar Southern Ocean.</title>
        <authorList>
            <consortium name="DOE Joint Genome Institute"/>
            <person name="Mock T."/>
            <person name="Otillar R.P."/>
            <person name="Strauss J."/>
            <person name="Dupont C."/>
            <person name="Frickenhaus S."/>
            <person name="Maumus F."/>
            <person name="Mcmullan M."/>
            <person name="Sanges R."/>
            <person name="Schmutz J."/>
            <person name="Toseland A."/>
            <person name="Valas R."/>
            <person name="Veluchamy A."/>
            <person name="Ward B.J."/>
            <person name="Allen A."/>
            <person name="Barry K."/>
            <person name="Falciatore A."/>
            <person name="Ferrante M."/>
            <person name="Fortunato A.E."/>
            <person name="Gloeckner G."/>
            <person name="Gruber A."/>
            <person name="Hipkin R."/>
            <person name="Janech M."/>
            <person name="Kroth P."/>
            <person name="Leese F."/>
            <person name="Lindquist E."/>
            <person name="Lyon B.R."/>
            <person name="Martin J."/>
            <person name="Mayer C."/>
            <person name="Parker M."/>
            <person name="Quesneville H."/>
            <person name="Raymond J."/>
            <person name="Uhlig C."/>
            <person name="Valentin K.U."/>
            <person name="Worden A.Z."/>
            <person name="Armbrust E.V."/>
            <person name="Bowler C."/>
            <person name="Green B."/>
            <person name="Moulton V."/>
            <person name="Van Oosterhout C."/>
            <person name="Grigoriev I."/>
        </authorList>
    </citation>
    <scope>NUCLEOTIDE SEQUENCE [LARGE SCALE GENOMIC DNA]</scope>
    <source>
        <strain evidence="5 6">CCMP1102</strain>
    </source>
</reference>
<dbReference type="GO" id="GO:0004497">
    <property type="term" value="F:monooxygenase activity"/>
    <property type="evidence" value="ECO:0007669"/>
    <property type="project" value="UniProtKB-KW"/>
</dbReference>